<dbReference type="InterPro" id="IPR005158">
    <property type="entry name" value="BTAD"/>
</dbReference>
<comment type="similarity">
    <text evidence="1">Belongs to the AfsR/DnrI/RedD regulatory family.</text>
</comment>
<dbReference type="SUPFAM" id="SSF48452">
    <property type="entry name" value="TPR-like"/>
    <property type="match status" value="1"/>
</dbReference>
<keyword evidence="4" id="KW-0804">Transcription</keyword>
<organism evidence="7 8">
    <name type="scientific">Nonomuraea endophytica</name>
    <dbReference type="NCBI Taxonomy" id="714136"/>
    <lineage>
        <taxon>Bacteria</taxon>
        <taxon>Bacillati</taxon>
        <taxon>Actinomycetota</taxon>
        <taxon>Actinomycetes</taxon>
        <taxon>Streptosporangiales</taxon>
        <taxon>Streptosporangiaceae</taxon>
        <taxon>Nonomuraea</taxon>
    </lineage>
</organism>
<evidence type="ECO:0000313" key="8">
    <source>
        <dbReference type="Proteomes" id="UP000568380"/>
    </source>
</evidence>
<dbReference type="RefSeq" id="WP_184964468.1">
    <property type="nucleotide sequence ID" value="NZ_JACHIN010000006.1"/>
</dbReference>
<dbReference type="SMART" id="SM00862">
    <property type="entry name" value="Trans_reg_C"/>
    <property type="match status" value="1"/>
</dbReference>
<dbReference type="GO" id="GO:0000160">
    <property type="term" value="P:phosphorelay signal transduction system"/>
    <property type="evidence" value="ECO:0007669"/>
    <property type="project" value="InterPro"/>
</dbReference>
<keyword evidence="2" id="KW-0805">Transcription regulation</keyword>
<dbReference type="EMBL" id="JACHIN010000006">
    <property type="protein sequence ID" value="MBB5079095.1"/>
    <property type="molecule type" value="Genomic_DNA"/>
</dbReference>
<dbReference type="InterPro" id="IPR051677">
    <property type="entry name" value="AfsR-DnrI-RedD_regulator"/>
</dbReference>
<dbReference type="InterPro" id="IPR016032">
    <property type="entry name" value="Sig_transdc_resp-reg_C-effctor"/>
</dbReference>
<dbReference type="SMART" id="SM01043">
    <property type="entry name" value="BTAD"/>
    <property type="match status" value="1"/>
</dbReference>
<evidence type="ECO:0000256" key="3">
    <source>
        <dbReference type="ARBA" id="ARBA00023125"/>
    </source>
</evidence>
<dbReference type="InterPro" id="IPR036388">
    <property type="entry name" value="WH-like_DNA-bd_sf"/>
</dbReference>
<keyword evidence="3 5" id="KW-0238">DNA-binding</keyword>
<evidence type="ECO:0000256" key="2">
    <source>
        <dbReference type="ARBA" id="ARBA00023015"/>
    </source>
</evidence>
<dbReference type="InterPro" id="IPR011990">
    <property type="entry name" value="TPR-like_helical_dom_sf"/>
</dbReference>
<dbReference type="Pfam" id="PF03704">
    <property type="entry name" value="BTAD"/>
    <property type="match status" value="1"/>
</dbReference>
<dbReference type="Proteomes" id="UP000568380">
    <property type="component" value="Unassembled WGS sequence"/>
</dbReference>
<dbReference type="PANTHER" id="PTHR35807">
    <property type="entry name" value="TRANSCRIPTIONAL REGULATOR REDD-RELATED"/>
    <property type="match status" value="1"/>
</dbReference>
<evidence type="ECO:0000256" key="5">
    <source>
        <dbReference type="PROSITE-ProRule" id="PRU01091"/>
    </source>
</evidence>
<dbReference type="Pfam" id="PF00486">
    <property type="entry name" value="Trans_reg_C"/>
    <property type="match status" value="1"/>
</dbReference>
<dbReference type="PANTHER" id="PTHR35807:SF1">
    <property type="entry name" value="TRANSCRIPTIONAL REGULATOR REDD"/>
    <property type="match status" value="1"/>
</dbReference>
<dbReference type="CDD" id="cd15831">
    <property type="entry name" value="BTAD"/>
    <property type="match status" value="1"/>
</dbReference>
<dbReference type="PROSITE" id="PS51755">
    <property type="entry name" value="OMPR_PHOB"/>
    <property type="match status" value="1"/>
</dbReference>
<evidence type="ECO:0000256" key="1">
    <source>
        <dbReference type="ARBA" id="ARBA00005820"/>
    </source>
</evidence>
<evidence type="ECO:0000313" key="7">
    <source>
        <dbReference type="EMBL" id="MBB5079095.1"/>
    </source>
</evidence>
<dbReference type="GO" id="GO:0003677">
    <property type="term" value="F:DNA binding"/>
    <property type="evidence" value="ECO:0007669"/>
    <property type="project" value="UniProtKB-UniRule"/>
</dbReference>
<dbReference type="Gene3D" id="1.25.40.10">
    <property type="entry name" value="Tetratricopeptide repeat domain"/>
    <property type="match status" value="1"/>
</dbReference>
<gene>
    <name evidence="7" type="ORF">HNR40_004581</name>
</gene>
<dbReference type="InterPro" id="IPR001867">
    <property type="entry name" value="OmpR/PhoB-type_DNA-bd"/>
</dbReference>
<name>A0A7W8A3Y6_9ACTN</name>
<dbReference type="GO" id="GO:0006355">
    <property type="term" value="P:regulation of DNA-templated transcription"/>
    <property type="evidence" value="ECO:0007669"/>
    <property type="project" value="InterPro"/>
</dbReference>
<dbReference type="AlphaFoldDB" id="A0A7W8A3Y6"/>
<proteinExistence type="inferred from homology"/>
<evidence type="ECO:0000259" key="6">
    <source>
        <dbReference type="PROSITE" id="PS51755"/>
    </source>
</evidence>
<sequence>MEVRLGPTPIRLTTGRLRTLLAVLAVSAGDTVTFERLALALWGEELPANARRSVQTYVTRLRRVVGRAAIRTMPGGYRLEADPERVDVLRFRRLLAEAARSRGTAAEPGLVEEADRLWRGPPFEGIDSDWLRASLAPYLQELHLGAVERRIDLRLAEGRHGELVAELLELASRHPLRESLWERLLVVLDRCGRQAEALAQYERMRRRLADELGTDPGAELRRLHACLLRDDPLRPARGPEALGVFAGRTRTLDRAGRLVEVEDGQVAGVLVLSGADGGGRTFLALVWSPA</sequence>
<dbReference type="SUPFAM" id="SSF46894">
    <property type="entry name" value="C-terminal effector domain of the bipartite response regulators"/>
    <property type="match status" value="1"/>
</dbReference>
<keyword evidence="8" id="KW-1185">Reference proteome</keyword>
<accession>A0A7W8A3Y6</accession>
<feature type="DNA-binding region" description="OmpR/PhoB-type" evidence="5">
    <location>
        <begin position="1"/>
        <end position="81"/>
    </location>
</feature>
<evidence type="ECO:0000256" key="4">
    <source>
        <dbReference type="ARBA" id="ARBA00023163"/>
    </source>
</evidence>
<dbReference type="Gene3D" id="1.10.10.10">
    <property type="entry name" value="Winged helix-like DNA-binding domain superfamily/Winged helix DNA-binding domain"/>
    <property type="match status" value="1"/>
</dbReference>
<feature type="domain" description="OmpR/PhoB-type" evidence="6">
    <location>
        <begin position="1"/>
        <end position="81"/>
    </location>
</feature>
<protein>
    <submittedName>
        <fullName evidence="7">DNA-binding SARP family transcriptional activator</fullName>
    </submittedName>
</protein>
<reference evidence="7 8" key="1">
    <citation type="submission" date="2020-08" db="EMBL/GenBank/DDBJ databases">
        <title>Genomic Encyclopedia of Type Strains, Phase IV (KMG-IV): sequencing the most valuable type-strain genomes for metagenomic binning, comparative biology and taxonomic classification.</title>
        <authorList>
            <person name="Goeker M."/>
        </authorList>
    </citation>
    <scope>NUCLEOTIDE SEQUENCE [LARGE SCALE GENOMIC DNA]</scope>
    <source>
        <strain evidence="7 8">DSM 45385</strain>
    </source>
</reference>
<comment type="caution">
    <text evidence="7">The sequence shown here is derived from an EMBL/GenBank/DDBJ whole genome shotgun (WGS) entry which is preliminary data.</text>
</comment>